<dbReference type="Pfam" id="PF00593">
    <property type="entry name" value="TonB_dep_Rec_b-barrel"/>
    <property type="match status" value="1"/>
</dbReference>
<protein>
    <submittedName>
        <fullName evidence="17">TonB-dependent receptor</fullName>
    </submittedName>
</protein>
<proteinExistence type="inferred from homology"/>
<dbReference type="AlphaFoldDB" id="A0A373FLY5"/>
<evidence type="ECO:0000256" key="7">
    <source>
        <dbReference type="ARBA" id="ARBA00023065"/>
    </source>
</evidence>
<dbReference type="PANTHER" id="PTHR30069:SF53">
    <property type="entry name" value="COLICIN I RECEPTOR-RELATED"/>
    <property type="match status" value="1"/>
</dbReference>
<dbReference type="Proteomes" id="UP000261948">
    <property type="component" value="Unassembled WGS sequence"/>
</dbReference>
<keyword evidence="5 12" id="KW-0812">Transmembrane</keyword>
<dbReference type="InterPro" id="IPR000531">
    <property type="entry name" value="Beta-barrel_TonB"/>
</dbReference>
<feature type="signal peptide" evidence="14">
    <location>
        <begin position="1"/>
        <end position="15"/>
    </location>
</feature>
<keyword evidence="11 12" id="KW-0998">Cell outer membrane</keyword>
<gene>
    <name evidence="17" type="ORF">DZC30_10485</name>
</gene>
<comment type="similarity">
    <text evidence="2 12 13">Belongs to the TonB-dependent receptor family.</text>
</comment>
<dbReference type="EMBL" id="QURR01000011">
    <property type="protein sequence ID" value="RGE45174.1"/>
    <property type="molecule type" value="Genomic_DNA"/>
</dbReference>
<dbReference type="CDD" id="cd01347">
    <property type="entry name" value="ligand_gated_channel"/>
    <property type="match status" value="1"/>
</dbReference>
<evidence type="ECO:0000313" key="18">
    <source>
        <dbReference type="Proteomes" id="UP000261948"/>
    </source>
</evidence>
<dbReference type="SUPFAM" id="SSF56935">
    <property type="entry name" value="Porins"/>
    <property type="match status" value="1"/>
</dbReference>
<dbReference type="InterPro" id="IPR039426">
    <property type="entry name" value="TonB-dep_rcpt-like"/>
</dbReference>
<dbReference type="OrthoDB" id="183532at2"/>
<dbReference type="PANTHER" id="PTHR30069">
    <property type="entry name" value="TONB-DEPENDENT OUTER MEMBRANE RECEPTOR"/>
    <property type="match status" value="1"/>
</dbReference>
<comment type="subcellular location">
    <subcellularLocation>
        <location evidence="1 12">Cell outer membrane</location>
        <topology evidence="1 12">Multi-pass membrane protein</topology>
    </subcellularLocation>
</comment>
<evidence type="ECO:0000256" key="2">
    <source>
        <dbReference type="ARBA" id="ARBA00009810"/>
    </source>
</evidence>
<dbReference type="InterPro" id="IPR036942">
    <property type="entry name" value="Beta-barrel_TonB_sf"/>
</dbReference>
<evidence type="ECO:0000256" key="13">
    <source>
        <dbReference type="RuleBase" id="RU003357"/>
    </source>
</evidence>
<evidence type="ECO:0000256" key="4">
    <source>
        <dbReference type="ARBA" id="ARBA00022452"/>
    </source>
</evidence>
<keyword evidence="8 13" id="KW-0798">TonB box</keyword>
<evidence type="ECO:0000259" key="16">
    <source>
        <dbReference type="Pfam" id="PF07715"/>
    </source>
</evidence>
<keyword evidence="7" id="KW-0406">Ion transport</keyword>
<evidence type="ECO:0000256" key="10">
    <source>
        <dbReference type="ARBA" id="ARBA00023170"/>
    </source>
</evidence>
<evidence type="ECO:0000256" key="11">
    <source>
        <dbReference type="ARBA" id="ARBA00023237"/>
    </source>
</evidence>
<evidence type="ECO:0000256" key="12">
    <source>
        <dbReference type="PROSITE-ProRule" id="PRU01360"/>
    </source>
</evidence>
<dbReference type="Gene3D" id="2.170.130.10">
    <property type="entry name" value="TonB-dependent receptor, plug domain"/>
    <property type="match status" value="1"/>
</dbReference>
<feature type="chain" id="PRO_5017059519" evidence="14">
    <location>
        <begin position="16"/>
        <end position="614"/>
    </location>
</feature>
<evidence type="ECO:0000259" key="15">
    <source>
        <dbReference type="Pfam" id="PF00593"/>
    </source>
</evidence>
<evidence type="ECO:0000256" key="9">
    <source>
        <dbReference type="ARBA" id="ARBA00023136"/>
    </source>
</evidence>
<dbReference type="GO" id="GO:0009279">
    <property type="term" value="C:cell outer membrane"/>
    <property type="evidence" value="ECO:0007669"/>
    <property type="project" value="UniProtKB-SubCell"/>
</dbReference>
<sequence>MAAAALCACALTAQAQTETRMAETVVTATRTETPLDETLADVRVVTQEQIANSAGRSLAEVLQRFAGAQISSNGGRGNTQSVYIRGSKQVILLIDGVRYGSATMGVPTLESLPLEAIERIEVVHGPASALYGSDAIGGVIQIFTKQGKGVAQAFAPHASVTLGSAGYKKADGGFAGSQQGWNYSLNLARVVDPGFSSTNSKAGFNRPDADKLNQTSVTAALGYAFNDNWRVDANLMQSQSRAEFDQGYVSMPDWSMPSVDGSYNDLKAASSQVKLTGKLASNWKSSLSVGQSDDKQRSHHQIIGSTQRYQDLYQTQQTEYKWGNEIKTSLGMVIAGVERLEQKIKSSSEYDKTERSTNSAYAGLNGSKGAHSWQVNLRRDDNSQFGGYNTWGVAYGYELLPGLRAHASRASSLKAPTFNDLYYPYSGNPNLRPESAKGNELGLDWTAGVHSVKLTRFDNKVSNLISWADDGTGMWYPFNIDSARLKGWSLGYGVSVQGWNLAARYEHLDAFDGKTGARMTDRLPEHQATLSLDKRIGVWKFGASALYAGKRTDSRGAVKLGGYTTMDLYAEYQLAPQWSVQARVTNLADKSYETAYGYNQRGRSGFVTLKWTGR</sequence>
<dbReference type="PROSITE" id="PS52016">
    <property type="entry name" value="TONB_DEPENDENT_REC_3"/>
    <property type="match status" value="1"/>
</dbReference>
<keyword evidence="9 12" id="KW-0472">Membrane</keyword>
<evidence type="ECO:0000256" key="5">
    <source>
        <dbReference type="ARBA" id="ARBA00022692"/>
    </source>
</evidence>
<dbReference type="GO" id="GO:0006811">
    <property type="term" value="P:monoatomic ion transport"/>
    <property type="evidence" value="ECO:0007669"/>
    <property type="project" value="UniProtKB-KW"/>
</dbReference>
<dbReference type="GO" id="GO:0015889">
    <property type="term" value="P:cobalamin transport"/>
    <property type="evidence" value="ECO:0007669"/>
    <property type="project" value="TreeGrafter"/>
</dbReference>
<dbReference type="InterPro" id="IPR012910">
    <property type="entry name" value="Plug_dom"/>
</dbReference>
<organism evidence="17 18">
    <name type="scientific">Comamonas testosteroni</name>
    <name type="common">Pseudomonas testosteroni</name>
    <dbReference type="NCBI Taxonomy" id="285"/>
    <lineage>
        <taxon>Bacteria</taxon>
        <taxon>Pseudomonadati</taxon>
        <taxon>Pseudomonadota</taxon>
        <taxon>Betaproteobacteria</taxon>
        <taxon>Burkholderiales</taxon>
        <taxon>Comamonadaceae</taxon>
        <taxon>Comamonas</taxon>
    </lineage>
</organism>
<evidence type="ECO:0000256" key="1">
    <source>
        <dbReference type="ARBA" id="ARBA00004571"/>
    </source>
</evidence>
<reference evidence="17 18" key="1">
    <citation type="submission" date="2018-08" db="EMBL/GenBank/DDBJ databases">
        <title>Comamonas testosteroni strain SWCO2.</title>
        <authorList>
            <person name="Jiang N."/>
            <person name="Zhang X.Z."/>
        </authorList>
    </citation>
    <scope>NUCLEOTIDE SEQUENCE [LARGE SCALE GENOMIC DNA]</scope>
    <source>
        <strain evidence="17 18">SWCO2</strain>
    </source>
</reference>
<keyword evidence="6 14" id="KW-0732">Signal</keyword>
<evidence type="ECO:0000256" key="8">
    <source>
        <dbReference type="ARBA" id="ARBA00023077"/>
    </source>
</evidence>
<evidence type="ECO:0000256" key="3">
    <source>
        <dbReference type="ARBA" id="ARBA00022448"/>
    </source>
</evidence>
<dbReference type="InterPro" id="IPR037066">
    <property type="entry name" value="Plug_dom_sf"/>
</dbReference>
<keyword evidence="10 17" id="KW-0675">Receptor</keyword>
<evidence type="ECO:0000313" key="17">
    <source>
        <dbReference type="EMBL" id="RGE45174.1"/>
    </source>
</evidence>
<feature type="domain" description="TonB-dependent receptor plug" evidence="16">
    <location>
        <begin position="35"/>
        <end position="139"/>
    </location>
</feature>
<keyword evidence="18" id="KW-1185">Reference proteome</keyword>
<dbReference type="Pfam" id="PF07715">
    <property type="entry name" value="Plug"/>
    <property type="match status" value="1"/>
</dbReference>
<evidence type="ECO:0000256" key="6">
    <source>
        <dbReference type="ARBA" id="ARBA00022729"/>
    </source>
</evidence>
<comment type="caution">
    <text evidence="17">The sequence shown here is derived from an EMBL/GenBank/DDBJ whole genome shotgun (WGS) entry which is preliminary data.</text>
</comment>
<evidence type="ECO:0000256" key="14">
    <source>
        <dbReference type="SAM" id="SignalP"/>
    </source>
</evidence>
<keyword evidence="3 12" id="KW-0813">Transport</keyword>
<feature type="domain" description="TonB-dependent receptor-like beta-barrel" evidence="15">
    <location>
        <begin position="162"/>
        <end position="587"/>
    </location>
</feature>
<name>A0A373FLY5_COMTE</name>
<keyword evidence="4 12" id="KW-1134">Transmembrane beta strand</keyword>
<dbReference type="Gene3D" id="2.40.170.20">
    <property type="entry name" value="TonB-dependent receptor, beta-barrel domain"/>
    <property type="match status" value="1"/>
</dbReference>
<accession>A0A373FLY5</accession>